<dbReference type="OrthoDB" id="1911656at2759"/>
<dbReference type="AlphaFoldDB" id="A0A835R6U1"/>
<evidence type="ECO:0000313" key="2">
    <source>
        <dbReference type="Proteomes" id="UP000639772"/>
    </source>
</evidence>
<organism evidence="1 2">
    <name type="scientific">Vanilla planifolia</name>
    <name type="common">Vanilla</name>
    <dbReference type="NCBI Taxonomy" id="51239"/>
    <lineage>
        <taxon>Eukaryota</taxon>
        <taxon>Viridiplantae</taxon>
        <taxon>Streptophyta</taxon>
        <taxon>Embryophyta</taxon>
        <taxon>Tracheophyta</taxon>
        <taxon>Spermatophyta</taxon>
        <taxon>Magnoliopsida</taxon>
        <taxon>Liliopsida</taxon>
        <taxon>Asparagales</taxon>
        <taxon>Orchidaceae</taxon>
        <taxon>Vanilloideae</taxon>
        <taxon>Vanilleae</taxon>
        <taxon>Vanilla</taxon>
    </lineage>
</organism>
<dbReference type="Pfam" id="PF07891">
    <property type="entry name" value="DUF1666"/>
    <property type="match status" value="1"/>
</dbReference>
<sequence>MEFFKLKRFGLGRKAKAEEIDMEICQLPTAEERESEKMDSALKVCGADSIVDEVDEEDDDFITNEVKRRLKELRKNSFMVLIPEDSCLEEERETSSSEWRDSDVEDGYPWCDYDGLYCGYRERMLSFDKMIIQNLKETESWNCSNLSPSSSSKRLASTLKSLSFRRRDELFEDCKHLRTEVEYDPFKILETAYVAQICLSWEVLHSQFVQLIQLIASQPGNCTSYSRSAQEYQQFQVLLLRFIENEPFEQGSRAEIYARARISLPKLLQVPIFQGSTENGDGNEDLDAALHAPELLKVLEDSILAFRCFLKKDKKKSISSLNLFKSHNHDASSLHQVQASLDKKEMKVKELSKKKGWKNSWPSTLTDVELLLALIDIKVIARVLRMTGLSKEQLLWCEEKMSKLDLSANKLCRNSSPLLFPCST</sequence>
<proteinExistence type="predicted"/>
<comment type="caution">
    <text evidence="1">The sequence shown here is derived from an EMBL/GenBank/DDBJ whole genome shotgun (WGS) entry which is preliminary data.</text>
</comment>
<dbReference type="PANTHER" id="PTHR46702:SF1">
    <property type="entry name" value="DUF1666 FAMILY PROTEIN (DUF1666)"/>
    <property type="match status" value="1"/>
</dbReference>
<gene>
    <name evidence="1" type="ORF">HPP92_011323</name>
</gene>
<dbReference type="InterPro" id="IPR012870">
    <property type="entry name" value="DUF1666"/>
</dbReference>
<dbReference type="PANTHER" id="PTHR46702">
    <property type="entry name" value="DNA LIGASE (DUF1666)-RELATED"/>
    <property type="match status" value="1"/>
</dbReference>
<dbReference type="EMBL" id="JADCNM010000005">
    <property type="protein sequence ID" value="KAG0483239.1"/>
    <property type="molecule type" value="Genomic_DNA"/>
</dbReference>
<evidence type="ECO:0000313" key="1">
    <source>
        <dbReference type="EMBL" id="KAG0483239.1"/>
    </source>
</evidence>
<accession>A0A835R6U1</accession>
<name>A0A835R6U1_VANPL</name>
<dbReference type="Proteomes" id="UP000639772">
    <property type="component" value="Unassembled WGS sequence"/>
</dbReference>
<protein>
    <submittedName>
        <fullName evidence="1">Uncharacterized protein</fullName>
    </submittedName>
</protein>
<reference evidence="1 2" key="1">
    <citation type="journal article" date="2020" name="Nat. Food">
        <title>A phased Vanilla planifolia genome enables genetic improvement of flavour and production.</title>
        <authorList>
            <person name="Hasing T."/>
            <person name="Tang H."/>
            <person name="Brym M."/>
            <person name="Khazi F."/>
            <person name="Huang T."/>
            <person name="Chambers A.H."/>
        </authorList>
    </citation>
    <scope>NUCLEOTIDE SEQUENCE [LARGE SCALE GENOMIC DNA]</scope>
    <source>
        <tissue evidence="1">Leaf</tissue>
    </source>
</reference>